<keyword evidence="1" id="KW-0472">Membrane</keyword>
<comment type="caution">
    <text evidence="2">The sequence shown here is derived from an EMBL/GenBank/DDBJ whole genome shotgun (WGS) entry which is preliminary data.</text>
</comment>
<feature type="transmembrane region" description="Helical" evidence="1">
    <location>
        <begin position="48"/>
        <end position="65"/>
    </location>
</feature>
<keyword evidence="1" id="KW-1133">Transmembrane helix</keyword>
<feature type="transmembrane region" description="Helical" evidence="1">
    <location>
        <begin position="268"/>
        <end position="294"/>
    </location>
</feature>
<evidence type="ECO:0000313" key="3">
    <source>
        <dbReference type="Proteomes" id="UP001107558"/>
    </source>
</evidence>
<dbReference type="EMBL" id="JADBJN010000001">
    <property type="protein sequence ID" value="KAG5683253.1"/>
    <property type="molecule type" value="Genomic_DNA"/>
</dbReference>
<dbReference type="OrthoDB" id="7771775at2759"/>
<evidence type="ECO:0000313" key="2">
    <source>
        <dbReference type="EMBL" id="KAG5683253.1"/>
    </source>
</evidence>
<keyword evidence="3" id="KW-1185">Reference proteome</keyword>
<dbReference type="InterPro" id="IPR032751">
    <property type="entry name" value="Fuseless"/>
</dbReference>
<feature type="transmembrane region" description="Helical" evidence="1">
    <location>
        <begin position="86"/>
        <end position="106"/>
    </location>
</feature>
<feature type="transmembrane region" description="Helical" evidence="1">
    <location>
        <begin position="171"/>
        <end position="191"/>
    </location>
</feature>
<dbReference type="PANTHER" id="PTHR35270">
    <property type="entry name" value="FUSELESS, ISOFORM A"/>
    <property type="match status" value="1"/>
</dbReference>
<reference evidence="2" key="1">
    <citation type="submission" date="2021-03" db="EMBL/GenBank/DDBJ databases">
        <title>Chromosome level genome of the anhydrobiotic midge Polypedilum vanderplanki.</title>
        <authorList>
            <person name="Yoshida Y."/>
            <person name="Kikawada T."/>
            <person name="Gusev O."/>
        </authorList>
    </citation>
    <scope>NUCLEOTIDE SEQUENCE</scope>
    <source>
        <strain evidence="2">NIAS01</strain>
        <tissue evidence="2">Whole body or cell culture</tissue>
    </source>
</reference>
<feature type="transmembrane region" description="Helical" evidence="1">
    <location>
        <begin position="12"/>
        <end position="32"/>
    </location>
</feature>
<evidence type="ECO:0000256" key="1">
    <source>
        <dbReference type="SAM" id="Phobius"/>
    </source>
</evidence>
<proteinExistence type="predicted"/>
<protein>
    <submittedName>
        <fullName evidence="2">Uncharacterized protein</fullName>
    </submittedName>
</protein>
<dbReference type="AlphaFoldDB" id="A0A9J6CMR3"/>
<keyword evidence="1" id="KW-0812">Transmembrane</keyword>
<feature type="transmembrane region" description="Helical" evidence="1">
    <location>
        <begin position="211"/>
        <end position="232"/>
    </location>
</feature>
<accession>A0A9J6CMR3</accession>
<dbReference type="Proteomes" id="UP001107558">
    <property type="component" value="Chromosome 1"/>
</dbReference>
<feature type="transmembrane region" description="Helical" evidence="1">
    <location>
        <begin position="244"/>
        <end position="262"/>
    </location>
</feature>
<dbReference type="Pfam" id="PF15993">
    <property type="entry name" value="Fuseless"/>
    <property type="match status" value="1"/>
</dbReference>
<organism evidence="2 3">
    <name type="scientific">Polypedilum vanderplanki</name>
    <name type="common">Sleeping chironomid midge</name>
    <dbReference type="NCBI Taxonomy" id="319348"/>
    <lineage>
        <taxon>Eukaryota</taxon>
        <taxon>Metazoa</taxon>
        <taxon>Ecdysozoa</taxon>
        <taxon>Arthropoda</taxon>
        <taxon>Hexapoda</taxon>
        <taxon>Insecta</taxon>
        <taxon>Pterygota</taxon>
        <taxon>Neoptera</taxon>
        <taxon>Endopterygota</taxon>
        <taxon>Diptera</taxon>
        <taxon>Nematocera</taxon>
        <taxon>Chironomoidea</taxon>
        <taxon>Chironomidae</taxon>
        <taxon>Chironominae</taxon>
        <taxon>Polypedilum</taxon>
        <taxon>Polypedilum</taxon>
    </lineage>
</organism>
<gene>
    <name evidence="2" type="ORF">PVAND_012545</name>
</gene>
<sequence>MIKSLKKFLLKIFDYGFSSFVITPLLVLFWFSTWSTFDLLSISDENKIIVFAIGLCGQFFLLYHHDVLRRIFNVENQIAFAFLSRFYVLICGIVNICFWRLVWISYDMISTNDDNSIILNIIQNSVILMAFKVFVNSISIPFIIAFDDDNDKNEKVPEIFSYLKKSKSDGILFIIDCICTIVITTIIVCLWRDIWTLANNKIYSSNELYSSLTSMFIGYFVALLCFIIHPCVRALCEAFIVSRIFYHDCYVALCLFATLNIWRGLWSIFNMFIAENIAIIILINITSWLLLILLGCSNSLSIGSILIDGERECLKFQHNYISKLFLLESTSTNVEEVKKSNEV</sequence>
<name>A0A9J6CMR3_POLVA</name>
<feature type="transmembrane region" description="Helical" evidence="1">
    <location>
        <begin position="126"/>
        <end position="146"/>
    </location>
</feature>
<dbReference type="PANTHER" id="PTHR35270:SF2">
    <property type="entry name" value="FUSELESS, ISOFORM A"/>
    <property type="match status" value="1"/>
</dbReference>